<reference evidence="2" key="2">
    <citation type="submission" date="2018-04" db="EMBL/GenBank/DDBJ databases">
        <title>OnivRS2 (Oryza nivara Reference Sequence Version 2).</title>
        <authorList>
            <person name="Zhang J."/>
            <person name="Kudrna D."/>
            <person name="Lee S."/>
            <person name="Talag J."/>
            <person name="Rajasekar S."/>
            <person name="Welchert J."/>
            <person name="Hsing Y.-I."/>
            <person name="Wing R.A."/>
        </authorList>
    </citation>
    <scope>NUCLEOTIDE SEQUENCE [LARGE SCALE GENOMIC DNA]</scope>
    <source>
        <strain evidence="2">SL10</strain>
    </source>
</reference>
<protein>
    <submittedName>
        <fullName evidence="2">Uncharacterized protein</fullName>
    </submittedName>
</protein>
<feature type="compositionally biased region" description="Basic residues" evidence="1">
    <location>
        <begin position="17"/>
        <end position="35"/>
    </location>
</feature>
<dbReference type="EnsemblPlants" id="ONIVA12G00760.1">
    <property type="protein sequence ID" value="ONIVA12G00760.1"/>
    <property type="gene ID" value="ONIVA12G00760"/>
</dbReference>
<keyword evidence="3" id="KW-1185">Reference proteome</keyword>
<evidence type="ECO:0000313" key="3">
    <source>
        <dbReference type="Proteomes" id="UP000006591"/>
    </source>
</evidence>
<dbReference type="Proteomes" id="UP000006591">
    <property type="component" value="Chromosome 12"/>
</dbReference>
<feature type="compositionally biased region" description="Basic residues" evidence="1">
    <location>
        <begin position="86"/>
        <end position="108"/>
    </location>
</feature>
<evidence type="ECO:0000256" key="1">
    <source>
        <dbReference type="SAM" id="MobiDB-lite"/>
    </source>
</evidence>
<dbReference type="AlphaFoldDB" id="A0A0E0J600"/>
<feature type="compositionally biased region" description="Basic residues" evidence="1">
    <location>
        <begin position="57"/>
        <end position="68"/>
    </location>
</feature>
<name>A0A0E0J600_ORYNI</name>
<organism evidence="2">
    <name type="scientific">Oryza nivara</name>
    <name type="common">Indian wild rice</name>
    <name type="synonym">Oryza sativa f. spontanea</name>
    <dbReference type="NCBI Taxonomy" id="4536"/>
    <lineage>
        <taxon>Eukaryota</taxon>
        <taxon>Viridiplantae</taxon>
        <taxon>Streptophyta</taxon>
        <taxon>Embryophyta</taxon>
        <taxon>Tracheophyta</taxon>
        <taxon>Spermatophyta</taxon>
        <taxon>Magnoliopsida</taxon>
        <taxon>Liliopsida</taxon>
        <taxon>Poales</taxon>
        <taxon>Poaceae</taxon>
        <taxon>BOP clade</taxon>
        <taxon>Oryzoideae</taxon>
        <taxon>Oryzeae</taxon>
        <taxon>Oryzinae</taxon>
        <taxon>Oryza</taxon>
    </lineage>
</organism>
<dbReference type="Gramene" id="ONIVA12G00760.1">
    <property type="protein sequence ID" value="ONIVA12G00760.1"/>
    <property type="gene ID" value="ONIVA12G00760"/>
</dbReference>
<dbReference type="HOGENOM" id="CLU_1542525_0_0_1"/>
<accession>A0A0E0J600</accession>
<reference evidence="2" key="1">
    <citation type="submission" date="2015-04" db="UniProtKB">
        <authorList>
            <consortium name="EnsemblPlants"/>
        </authorList>
    </citation>
    <scope>IDENTIFICATION</scope>
    <source>
        <strain evidence="2">SL10</strain>
    </source>
</reference>
<evidence type="ECO:0000313" key="2">
    <source>
        <dbReference type="EnsemblPlants" id="ONIVA12G00760.1"/>
    </source>
</evidence>
<sequence length="174" mass="20028">MGGHGLHAAGRRELRRLGRQHGHRPRHAALRRHLLPRPQLPHPLRAPLRPRPLTLTRHGHAGSCHHHGRAEEEGAEEDSGGGVRRQAGRRPRRRVRHLPGRLRRRRQGARAPQVPPRLPRRLHRHVARRAHVLPYLPGLHSLRPCRSHRRPNIASNIINSFVCNFSNRRGLQCK</sequence>
<proteinExistence type="predicted"/>
<feature type="compositionally biased region" description="Low complexity" evidence="1">
    <location>
        <begin position="42"/>
        <end position="56"/>
    </location>
</feature>
<feature type="region of interest" description="Disordered" evidence="1">
    <location>
        <begin position="16"/>
        <end position="116"/>
    </location>
</feature>